<dbReference type="PROSITE" id="PS50109">
    <property type="entry name" value="HIS_KIN"/>
    <property type="match status" value="1"/>
</dbReference>
<evidence type="ECO:0000256" key="1">
    <source>
        <dbReference type="ARBA" id="ARBA00000085"/>
    </source>
</evidence>
<evidence type="ECO:0000313" key="9">
    <source>
        <dbReference type="EMBL" id="MFD2532473.1"/>
    </source>
</evidence>
<keyword evidence="10" id="KW-1185">Reference proteome</keyword>
<feature type="domain" description="Histidine kinase" evidence="8">
    <location>
        <begin position="103"/>
        <end position="296"/>
    </location>
</feature>
<evidence type="ECO:0000256" key="2">
    <source>
        <dbReference type="ARBA" id="ARBA00012438"/>
    </source>
</evidence>
<dbReference type="Gene3D" id="3.30.565.10">
    <property type="entry name" value="Histidine kinase-like ATPase, C-terminal domain"/>
    <property type="match status" value="1"/>
</dbReference>
<dbReference type="CDD" id="cd00130">
    <property type="entry name" value="PAS"/>
    <property type="match status" value="1"/>
</dbReference>
<dbReference type="InterPro" id="IPR011495">
    <property type="entry name" value="Sig_transdc_His_kin_sub2_dim/P"/>
</dbReference>
<reference evidence="10" key="1">
    <citation type="journal article" date="2019" name="Int. J. Syst. Evol. Microbiol.">
        <title>The Global Catalogue of Microorganisms (GCM) 10K type strain sequencing project: providing services to taxonomists for standard genome sequencing and annotation.</title>
        <authorList>
            <consortium name="The Broad Institute Genomics Platform"/>
            <consortium name="The Broad Institute Genome Sequencing Center for Infectious Disease"/>
            <person name="Wu L."/>
            <person name="Ma J."/>
        </authorList>
    </citation>
    <scope>NUCLEOTIDE SEQUENCE [LARGE SCALE GENOMIC DNA]</scope>
    <source>
        <strain evidence="10">KCTC 52042</strain>
    </source>
</reference>
<evidence type="ECO:0000256" key="5">
    <source>
        <dbReference type="ARBA" id="ARBA00022741"/>
    </source>
</evidence>
<proteinExistence type="predicted"/>
<dbReference type="InterPro" id="IPR003594">
    <property type="entry name" value="HATPase_dom"/>
</dbReference>
<keyword evidence="5" id="KW-0547">Nucleotide-binding</keyword>
<evidence type="ECO:0000313" key="10">
    <source>
        <dbReference type="Proteomes" id="UP001597460"/>
    </source>
</evidence>
<comment type="catalytic activity">
    <reaction evidence="1">
        <text>ATP + protein L-histidine = ADP + protein N-phospho-L-histidine.</text>
        <dbReference type="EC" id="2.7.13.3"/>
    </reaction>
</comment>
<dbReference type="EC" id="2.7.13.3" evidence="2"/>
<comment type="caution">
    <text evidence="9">The sequence shown here is derived from an EMBL/GenBank/DDBJ whole genome shotgun (WGS) entry which is preliminary data.</text>
</comment>
<dbReference type="Pfam" id="PF02518">
    <property type="entry name" value="HATPase_c"/>
    <property type="match status" value="1"/>
</dbReference>
<dbReference type="InterPro" id="IPR035965">
    <property type="entry name" value="PAS-like_dom_sf"/>
</dbReference>
<keyword evidence="3" id="KW-0597">Phosphoprotein</keyword>
<dbReference type="Gene3D" id="3.30.450.20">
    <property type="entry name" value="PAS domain"/>
    <property type="match status" value="1"/>
</dbReference>
<dbReference type="RefSeq" id="WP_390302324.1">
    <property type="nucleotide sequence ID" value="NZ_JBHULI010000024.1"/>
</dbReference>
<dbReference type="SUPFAM" id="SSF55785">
    <property type="entry name" value="PYP-like sensor domain (PAS domain)"/>
    <property type="match status" value="1"/>
</dbReference>
<sequence>MVETTGRTDEELIDLSPADFFEGEDIQRVSEYVRRTMNGFEGSIQADLVMKDGSKEPYLYHAIAFENSGKKYFLGTGQSVAEQVEYQSSLKNLIHEKEVLLQEVHHCVKNNLAVISGFLQLQELISEDEETKSVLLSNYMRVKSMALIHEELYKAKDFTGIDFEHYLNEMLIVLKDKLCPPEKNIKLHVCSESIYMNLNQAVPLALIINELVSNAYTFAFEGKNHGNVWVRFKLRGDQIYLSIEDDGIGLPDDFILEESPTLGTTLVVSYSEQIDADINISSEKGTHYELRFSNKTARSGSNLHIAV</sequence>
<evidence type="ECO:0000256" key="3">
    <source>
        <dbReference type="ARBA" id="ARBA00022553"/>
    </source>
</evidence>
<keyword evidence="7" id="KW-0067">ATP-binding</keyword>
<dbReference type="GO" id="GO:0016301">
    <property type="term" value="F:kinase activity"/>
    <property type="evidence" value="ECO:0007669"/>
    <property type="project" value="UniProtKB-KW"/>
</dbReference>
<dbReference type="SMART" id="SM00387">
    <property type="entry name" value="HATPase_c"/>
    <property type="match status" value="1"/>
</dbReference>
<name>A0ABW5JIA2_9BACT</name>
<protein>
    <recommendedName>
        <fullName evidence="2">histidine kinase</fullName>
        <ecNumber evidence="2">2.7.13.3</ecNumber>
    </recommendedName>
</protein>
<dbReference type="PANTHER" id="PTHR41523">
    <property type="entry name" value="TWO-COMPONENT SYSTEM SENSOR PROTEIN"/>
    <property type="match status" value="1"/>
</dbReference>
<keyword evidence="4" id="KW-0808">Transferase</keyword>
<evidence type="ECO:0000256" key="6">
    <source>
        <dbReference type="ARBA" id="ARBA00022777"/>
    </source>
</evidence>
<dbReference type="InterPro" id="IPR000014">
    <property type="entry name" value="PAS"/>
</dbReference>
<dbReference type="PANTHER" id="PTHR41523:SF8">
    <property type="entry name" value="ETHYLENE RESPONSE SENSOR PROTEIN"/>
    <property type="match status" value="1"/>
</dbReference>
<evidence type="ECO:0000256" key="4">
    <source>
        <dbReference type="ARBA" id="ARBA00022679"/>
    </source>
</evidence>
<dbReference type="EMBL" id="JBHULI010000024">
    <property type="protein sequence ID" value="MFD2532473.1"/>
    <property type="molecule type" value="Genomic_DNA"/>
</dbReference>
<organism evidence="9 10">
    <name type="scientific">Gracilimonas halophila</name>
    <dbReference type="NCBI Taxonomy" id="1834464"/>
    <lineage>
        <taxon>Bacteria</taxon>
        <taxon>Pseudomonadati</taxon>
        <taxon>Balneolota</taxon>
        <taxon>Balneolia</taxon>
        <taxon>Balneolales</taxon>
        <taxon>Balneolaceae</taxon>
        <taxon>Gracilimonas</taxon>
    </lineage>
</organism>
<dbReference type="InterPro" id="IPR036890">
    <property type="entry name" value="HATPase_C_sf"/>
</dbReference>
<dbReference type="Proteomes" id="UP001597460">
    <property type="component" value="Unassembled WGS sequence"/>
</dbReference>
<dbReference type="InterPro" id="IPR005467">
    <property type="entry name" value="His_kinase_dom"/>
</dbReference>
<keyword evidence="6 9" id="KW-0418">Kinase</keyword>
<accession>A0ABW5JIA2</accession>
<dbReference type="SUPFAM" id="SSF55874">
    <property type="entry name" value="ATPase domain of HSP90 chaperone/DNA topoisomerase II/histidine kinase"/>
    <property type="match status" value="1"/>
</dbReference>
<evidence type="ECO:0000256" key="7">
    <source>
        <dbReference type="ARBA" id="ARBA00022840"/>
    </source>
</evidence>
<evidence type="ECO:0000259" key="8">
    <source>
        <dbReference type="PROSITE" id="PS50109"/>
    </source>
</evidence>
<dbReference type="Pfam" id="PF07568">
    <property type="entry name" value="HisKA_2"/>
    <property type="match status" value="1"/>
</dbReference>
<gene>
    <name evidence="9" type="ORF">ACFSVN_08455</name>
</gene>